<evidence type="ECO:0008006" key="4">
    <source>
        <dbReference type="Google" id="ProtNLM"/>
    </source>
</evidence>
<accession>A0AAV7L1C1</accession>
<dbReference type="Proteomes" id="UP001066276">
    <property type="component" value="Chromosome 12"/>
</dbReference>
<comment type="caution">
    <text evidence="2">The sequence shown here is derived from an EMBL/GenBank/DDBJ whole genome shotgun (WGS) entry which is preliminary data.</text>
</comment>
<evidence type="ECO:0000313" key="2">
    <source>
        <dbReference type="EMBL" id="KAJ1085332.1"/>
    </source>
</evidence>
<gene>
    <name evidence="2" type="ORF">NDU88_005465</name>
</gene>
<organism evidence="2 3">
    <name type="scientific">Pleurodeles waltl</name>
    <name type="common">Iberian ribbed newt</name>
    <dbReference type="NCBI Taxonomy" id="8319"/>
    <lineage>
        <taxon>Eukaryota</taxon>
        <taxon>Metazoa</taxon>
        <taxon>Chordata</taxon>
        <taxon>Craniata</taxon>
        <taxon>Vertebrata</taxon>
        <taxon>Euteleostomi</taxon>
        <taxon>Amphibia</taxon>
        <taxon>Batrachia</taxon>
        <taxon>Caudata</taxon>
        <taxon>Salamandroidea</taxon>
        <taxon>Salamandridae</taxon>
        <taxon>Pleurodelinae</taxon>
        <taxon>Pleurodeles</taxon>
    </lineage>
</organism>
<sequence length="102" mass="10980">MRRPLFSSPILTAISCPTHGWAGEVDPGEGPVRRKTRLLSANRCGGRGRDASSTVWTVASRRAPATLRMARTTKCQARTGVCMNASEHTQGGPSARRALVYV</sequence>
<dbReference type="EMBL" id="JANPWB010000016">
    <property type="protein sequence ID" value="KAJ1085332.1"/>
    <property type="molecule type" value="Genomic_DNA"/>
</dbReference>
<evidence type="ECO:0000313" key="3">
    <source>
        <dbReference type="Proteomes" id="UP001066276"/>
    </source>
</evidence>
<feature type="region of interest" description="Disordered" evidence="1">
    <location>
        <begin position="22"/>
        <end position="52"/>
    </location>
</feature>
<dbReference type="AlphaFoldDB" id="A0AAV7L1C1"/>
<protein>
    <recommendedName>
        <fullName evidence="4">Secreted protein</fullName>
    </recommendedName>
</protein>
<reference evidence="2" key="1">
    <citation type="journal article" date="2022" name="bioRxiv">
        <title>Sequencing and chromosome-scale assembly of the giantPleurodeles waltlgenome.</title>
        <authorList>
            <person name="Brown T."/>
            <person name="Elewa A."/>
            <person name="Iarovenko S."/>
            <person name="Subramanian E."/>
            <person name="Araus A.J."/>
            <person name="Petzold A."/>
            <person name="Susuki M."/>
            <person name="Suzuki K.-i.T."/>
            <person name="Hayashi T."/>
            <person name="Toyoda A."/>
            <person name="Oliveira C."/>
            <person name="Osipova E."/>
            <person name="Leigh N.D."/>
            <person name="Simon A."/>
            <person name="Yun M.H."/>
        </authorList>
    </citation>
    <scope>NUCLEOTIDE SEQUENCE</scope>
    <source>
        <strain evidence="2">20211129_DDA</strain>
        <tissue evidence="2">Liver</tissue>
    </source>
</reference>
<keyword evidence="3" id="KW-1185">Reference proteome</keyword>
<name>A0AAV7L1C1_PLEWA</name>
<proteinExistence type="predicted"/>
<evidence type="ECO:0000256" key="1">
    <source>
        <dbReference type="SAM" id="MobiDB-lite"/>
    </source>
</evidence>
<dbReference type="PROSITE" id="PS51257">
    <property type="entry name" value="PROKAR_LIPOPROTEIN"/>
    <property type="match status" value="1"/>
</dbReference>